<dbReference type="GO" id="GO:0006508">
    <property type="term" value="P:proteolysis"/>
    <property type="evidence" value="ECO:0007669"/>
    <property type="project" value="UniProtKB-KW"/>
</dbReference>
<keyword evidence="3" id="KW-0064">Aspartyl protease</keyword>
<keyword evidence="8" id="KW-1185">Reference proteome</keyword>
<keyword evidence="4" id="KW-0378">Hydrolase</keyword>
<evidence type="ECO:0000256" key="5">
    <source>
        <dbReference type="ARBA" id="ARBA00023180"/>
    </source>
</evidence>
<keyword evidence="5" id="KW-0325">Glycoprotein</keyword>
<dbReference type="CDD" id="cd05476">
    <property type="entry name" value="pepsin_A_like_plant"/>
    <property type="match status" value="1"/>
</dbReference>
<dbReference type="SUPFAM" id="SSF50630">
    <property type="entry name" value="Acid proteases"/>
    <property type="match status" value="1"/>
</dbReference>
<dbReference type="Pfam" id="PF14543">
    <property type="entry name" value="TAXi_N"/>
    <property type="match status" value="1"/>
</dbReference>
<dbReference type="PANTHER" id="PTHR47967:SF85">
    <property type="entry name" value="OS05G0384300 PROTEIN"/>
    <property type="match status" value="1"/>
</dbReference>
<organism evidence="7 8">
    <name type="scientific">Oryza meyeriana var. granulata</name>
    <dbReference type="NCBI Taxonomy" id="110450"/>
    <lineage>
        <taxon>Eukaryota</taxon>
        <taxon>Viridiplantae</taxon>
        <taxon>Streptophyta</taxon>
        <taxon>Embryophyta</taxon>
        <taxon>Tracheophyta</taxon>
        <taxon>Spermatophyta</taxon>
        <taxon>Magnoliopsida</taxon>
        <taxon>Liliopsida</taxon>
        <taxon>Poales</taxon>
        <taxon>Poaceae</taxon>
        <taxon>BOP clade</taxon>
        <taxon>Oryzoideae</taxon>
        <taxon>Oryzeae</taxon>
        <taxon>Oryzinae</taxon>
        <taxon>Oryza</taxon>
        <taxon>Oryza meyeriana</taxon>
    </lineage>
</organism>
<feature type="domain" description="Peptidase A1" evidence="6">
    <location>
        <begin position="1"/>
        <end position="312"/>
    </location>
</feature>
<dbReference type="GO" id="GO:0005576">
    <property type="term" value="C:extracellular region"/>
    <property type="evidence" value="ECO:0007669"/>
    <property type="project" value="TreeGrafter"/>
</dbReference>
<keyword evidence="2" id="KW-0645">Protease</keyword>
<comment type="similarity">
    <text evidence="1">Belongs to the peptidase A1 family.</text>
</comment>
<evidence type="ECO:0000256" key="4">
    <source>
        <dbReference type="ARBA" id="ARBA00022801"/>
    </source>
</evidence>
<dbReference type="GO" id="GO:0004190">
    <property type="term" value="F:aspartic-type endopeptidase activity"/>
    <property type="evidence" value="ECO:0007669"/>
    <property type="project" value="UniProtKB-KW"/>
</dbReference>
<evidence type="ECO:0000256" key="1">
    <source>
        <dbReference type="ARBA" id="ARBA00007447"/>
    </source>
</evidence>
<dbReference type="InterPro" id="IPR032861">
    <property type="entry name" value="TAXi_N"/>
</dbReference>
<dbReference type="InterPro" id="IPR033121">
    <property type="entry name" value="PEPTIDASE_A1"/>
</dbReference>
<dbReference type="InterPro" id="IPR032799">
    <property type="entry name" value="TAXi_C"/>
</dbReference>
<proteinExistence type="inferred from homology"/>
<gene>
    <name evidence="7" type="ORF">E2562_000463</name>
</gene>
<sequence length="337" mass="35778">MPAPTFLPSESDTFAKLPCSSQMCQDVLDGTCAAADSEDCTDYELIFGDAETSGYLAIDTFTFGETSVPGIVFGCNGATHGDFSGASGVIGLGSGPLSLVSQLQLSNFSYQLGYADSDGDGTSETTITFDAAAAAVPQTKQRRRRSTPLLTSTLYPDLYYVNLIGIRVDGDLTGIPAGTFDLQEDGSGGVFLSTTAPETYLEEAAYHVVKQAIQAKLQLPPVDGSAVGLDLCYTAQSMASVSVKVLPKLTLVFDGDDATMDLRRANYFFKDNVNGLECLTMKPWTGGSLLGSLLQTGTNMIYDMDREQLTFEAAATSRVSPAPLKMIVAVVMWVLLS</sequence>
<dbReference type="EMBL" id="SPHZ02000009">
    <property type="protein sequence ID" value="KAF0897751.1"/>
    <property type="molecule type" value="Genomic_DNA"/>
</dbReference>
<reference evidence="7 8" key="1">
    <citation type="submission" date="2019-11" db="EMBL/GenBank/DDBJ databases">
        <title>Whole genome sequence of Oryza granulata.</title>
        <authorList>
            <person name="Li W."/>
        </authorList>
    </citation>
    <scope>NUCLEOTIDE SEQUENCE [LARGE SCALE GENOMIC DNA]</scope>
    <source>
        <strain evidence="8">cv. Menghai</strain>
        <tissue evidence="7">Leaf</tissue>
    </source>
</reference>
<dbReference type="InterPro" id="IPR021109">
    <property type="entry name" value="Peptidase_aspartic_dom_sf"/>
</dbReference>
<dbReference type="InterPro" id="IPR034161">
    <property type="entry name" value="Pepsin-like_plant"/>
</dbReference>
<accession>A0A6G1CCH8</accession>
<dbReference type="OrthoDB" id="695235at2759"/>
<dbReference type="Gene3D" id="2.40.70.10">
    <property type="entry name" value="Acid Proteases"/>
    <property type="match status" value="2"/>
</dbReference>
<dbReference type="Proteomes" id="UP000479710">
    <property type="component" value="Unassembled WGS sequence"/>
</dbReference>
<evidence type="ECO:0000313" key="7">
    <source>
        <dbReference type="EMBL" id="KAF0897751.1"/>
    </source>
</evidence>
<evidence type="ECO:0000259" key="6">
    <source>
        <dbReference type="PROSITE" id="PS51767"/>
    </source>
</evidence>
<evidence type="ECO:0000256" key="2">
    <source>
        <dbReference type="ARBA" id="ARBA00022670"/>
    </source>
</evidence>
<dbReference type="InterPro" id="IPR051708">
    <property type="entry name" value="Plant_Aspart_Prot_A1"/>
</dbReference>
<dbReference type="PROSITE" id="PS51767">
    <property type="entry name" value="PEPTIDASE_A1"/>
    <property type="match status" value="1"/>
</dbReference>
<protein>
    <recommendedName>
        <fullName evidence="6">Peptidase A1 domain-containing protein</fullName>
    </recommendedName>
</protein>
<dbReference type="AlphaFoldDB" id="A0A6G1CCH8"/>
<name>A0A6G1CCH8_9ORYZ</name>
<dbReference type="Pfam" id="PF14541">
    <property type="entry name" value="TAXi_C"/>
    <property type="match status" value="1"/>
</dbReference>
<evidence type="ECO:0000313" key="8">
    <source>
        <dbReference type="Proteomes" id="UP000479710"/>
    </source>
</evidence>
<dbReference type="PANTHER" id="PTHR47967">
    <property type="entry name" value="OS07G0603500 PROTEIN-RELATED"/>
    <property type="match status" value="1"/>
</dbReference>
<evidence type="ECO:0000256" key="3">
    <source>
        <dbReference type="ARBA" id="ARBA00022750"/>
    </source>
</evidence>
<comment type="caution">
    <text evidence="7">The sequence shown here is derived from an EMBL/GenBank/DDBJ whole genome shotgun (WGS) entry which is preliminary data.</text>
</comment>